<dbReference type="RefSeq" id="WP_240572722.1">
    <property type="nucleotide sequence ID" value="NZ_CP136709.1"/>
</dbReference>
<reference evidence="2" key="1">
    <citation type="submission" date="2022-02" db="EMBL/GenBank/DDBJ databases">
        <title>Aestuariibaculum sp., a marine bacterium isolated from sediment in Guangxi.</title>
        <authorList>
            <person name="Ying J."/>
        </authorList>
    </citation>
    <scope>NUCLEOTIDE SEQUENCE</scope>
    <source>
        <strain evidence="2">L182</strain>
    </source>
</reference>
<organism evidence="2 3">
    <name type="scientific">Aestuariibaculum lutulentum</name>
    <dbReference type="NCBI Taxonomy" id="2920935"/>
    <lineage>
        <taxon>Bacteria</taxon>
        <taxon>Pseudomonadati</taxon>
        <taxon>Bacteroidota</taxon>
        <taxon>Flavobacteriia</taxon>
        <taxon>Flavobacteriales</taxon>
        <taxon>Flavobacteriaceae</taxon>
    </lineage>
</organism>
<evidence type="ECO:0000313" key="2">
    <source>
        <dbReference type="EMBL" id="MCH4552381.1"/>
    </source>
</evidence>
<dbReference type="Proteomes" id="UP001156141">
    <property type="component" value="Unassembled WGS sequence"/>
</dbReference>
<feature type="transmembrane region" description="Helical" evidence="1">
    <location>
        <begin position="36"/>
        <end position="56"/>
    </location>
</feature>
<sequence>MKKYISSSSKFISEAATACIMILLIGYFLFRGLDLMFLKVISLSVVVLMIVWVVIYSRKKAFNIYFEQEEICIKYTFIDREIKVQYNDLIEVKYISGYRVPTKNSIKFIKGSKLQAVKFDTVGDDECYLSFVKYLKSKNKNIELKVIPSDHILNYKLQEIYGFKYRKFVKETL</sequence>
<gene>
    <name evidence="2" type="ORF">MKW35_07100</name>
</gene>
<evidence type="ECO:0008006" key="4">
    <source>
        <dbReference type="Google" id="ProtNLM"/>
    </source>
</evidence>
<keyword evidence="1" id="KW-1133">Transmembrane helix</keyword>
<proteinExistence type="predicted"/>
<evidence type="ECO:0000256" key="1">
    <source>
        <dbReference type="SAM" id="Phobius"/>
    </source>
</evidence>
<comment type="caution">
    <text evidence="2">The sequence shown here is derived from an EMBL/GenBank/DDBJ whole genome shotgun (WGS) entry which is preliminary data.</text>
</comment>
<name>A0ABS9RHH0_9FLAO</name>
<feature type="transmembrane region" description="Helical" evidence="1">
    <location>
        <begin position="12"/>
        <end position="30"/>
    </location>
</feature>
<keyword evidence="1" id="KW-0472">Membrane</keyword>
<accession>A0ABS9RHH0</accession>
<keyword evidence="1" id="KW-0812">Transmembrane</keyword>
<evidence type="ECO:0000313" key="3">
    <source>
        <dbReference type="Proteomes" id="UP001156141"/>
    </source>
</evidence>
<keyword evidence="3" id="KW-1185">Reference proteome</keyword>
<protein>
    <recommendedName>
        <fullName evidence="4">Transmembrane protein</fullName>
    </recommendedName>
</protein>
<dbReference type="EMBL" id="JAKVQD010000002">
    <property type="protein sequence ID" value="MCH4552381.1"/>
    <property type="molecule type" value="Genomic_DNA"/>
</dbReference>